<gene>
    <name evidence="1" type="ORF">SAMN05216337_102066</name>
</gene>
<evidence type="ECO:0008006" key="3">
    <source>
        <dbReference type="Google" id="ProtNLM"/>
    </source>
</evidence>
<evidence type="ECO:0000313" key="1">
    <source>
        <dbReference type="EMBL" id="SDE12413.1"/>
    </source>
</evidence>
<reference evidence="1 2" key="1">
    <citation type="submission" date="2016-10" db="EMBL/GenBank/DDBJ databases">
        <authorList>
            <person name="de Groot N.N."/>
        </authorList>
    </citation>
    <scope>NUCLEOTIDE SEQUENCE [LARGE SCALE GENOMIC DNA]</scope>
    <source>
        <strain evidence="1 2">R5</strain>
    </source>
</reference>
<organism evidence="1 2">
    <name type="scientific">Bradyrhizobium brasilense</name>
    <dbReference type="NCBI Taxonomy" id="1419277"/>
    <lineage>
        <taxon>Bacteria</taxon>
        <taxon>Pseudomonadati</taxon>
        <taxon>Pseudomonadota</taxon>
        <taxon>Alphaproteobacteria</taxon>
        <taxon>Hyphomicrobiales</taxon>
        <taxon>Nitrobacteraceae</taxon>
        <taxon>Bradyrhizobium</taxon>
    </lineage>
</organism>
<evidence type="ECO:0000313" key="2">
    <source>
        <dbReference type="Proteomes" id="UP000199245"/>
    </source>
</evidence>
<dbReference type="EMBL" id="FMZW01000020">
    <property type="protein sequence ID" value="SDE12413.1"/>
    <property type="molecule type" value="Genomic_DNA"/>
</dbReference>
<accession>A0A1G7ACJ2</accession>
<sequence>MPYGRSSIHCEGNFLVMSNLDRMRKDLDRLSDEGDLLYYRMLFDLDPDGMSKTHKKTKDELSKNLQRFDTNYQRWYSESMALLSVLLPDRVADFKSYYQLPRPPKELNYTTYTISDYLKATSLTRGIDKFEVVGPKAAVIPMQQQVAIVRGARARFESSLFDIRGMAQADLFDNELDASAELNRNGFARGAGAVAGVVLEGHLATVCSNHSVSIAKKRPTIADFNDALKAANVIDQATWRYIQHLGDIRNACDHKGKDPTKEAVDDLINGVRKLSKTVF</sequence>
<protein>
    <recommendedName>
        <fullName evidence="3">DUF4145 domain-containing protein</fullName>
    </recommendedName>
</protein>
<dbReference type="Proteomes" id="UP000199245">
    <property type="component" value="Unassembled WGS sequence"/>
</dbReference>
<proteinExistence type="predicted"/>
<name>A0A1G7ACJ2_9BRAD</name>
<dbReference type="AlphaFoldDB" id="A0A1G7ACJ2"/>